<dbReference type="Proteomes" id="UP000601435">
    <property type="component" value="Unassembled WGS sequence"/>
</dbReference>
<comment type="caution">
    <text evidence="4">The sequence shown here is derived from an EMBL/GenBank/DDBJ whole genome shotgun (WGS) entry which is preliminary data.</text>
</comment>
<name>A0A813A3C6_9DINO</name>
<dbReference type="InterPro" id="IPR039038">
    <property type="entry name" value="ASPH"/>
</dbReference>
<dbReference type="PANTHER" id="PTHR12366">
    <property type="entry name" value="ASPARTYL/ASPARAGINYL BETA-HYDROXYLASE"/>
    <property type="match status" value="1"/>
</dbReference>
<organism evidence="4 5">
    <name type="scientific">Symbiodinium necroappetens</name>
    <dbReference type="NCBI Taxonomy" id="1628268"/>
    <lineage>
        <taxon>Eukaryota</taxon>
        <taxon>Sar</taxon>
        <taxon>Alveolata</taxon>
        <taxon>Dinophyceae</taxon>
        <taxon>Suessiales</taxon>
        <taxon>Symbiodiniaceae</taxon>
        <taxon>Symbiodinium</taxon>
    </lineage>
</organism>
<evidence type="ECO:0000313" key="4">
    <source>
        <dbReference type="EMBL" id="CAE7853018.1"/>
    </source>
</evidence>
<keyword evidence="5" id="KW-1185">Reference proteome</keyword>
<comment type="similarity">
    <text evidence="1">Belongs to the aspartyl/asparaginyl beta-hydroxylase family.</text>
</comment>
<dbReference type="GO" id="GO:0062101">
    <property type="term" value="F:peptidyl-aspartic acid 3-dioxygenase activity"/>
    <property type="evidence" value="ECO:0007669"/>
    <property type="project" value="InterPro"/>
</dbReference>
<dbReference type="Gene3D" id="2.60.120.330">
    <property type="entry name" value="B-lactam Antibiotic, Isopenicillin N Synthase, Chain"/>
    <property type="match status" value="1"/>
</dbReference>
<feature type="region of interest" description="Disordered" evidence="2">
    <location>
        <begin position="393"/>
        <end position="412"/>
    </location>
</feature>
<dbReference type="OrthoDB" id="421971at2759"/>
<gene>
    <name evidence="4" type="primary">Asph</name>
    <name evidence="4" type="ORF">SNEC2469_LOCUS26546</name>
</gene>
<protein>
    <submittedName>
        <fullName evidence="4">Asph protein</fullName>
    </submittedName>
</protein>
<evidence type="ECO:0000259" key="3">
    <source>
        <dbReference type="Pfam" id="PF05118"/>
    </source>
</evidence>
<dbReference type="Pfam" id="PF05118">
    <property type="entry name" value="Asp_Arg_Hydrox"/>
    <property type="match status" value="1"/>
</dbReference>
<evidence type="ECO:0000256" key="2">
    <source>
        <dbReference type="SAM" id="MobiDB-lite"/>
    </source>
</evidence>
<evidence type="ECO:0000313" key="5">
    <source>
        <dbReference type="Proteomes" id="UP000601435"/>
    </source>
</evidence>
<dbReference type="EMBL" id="CAJNJA010054230">
    <property type="protein sequence ID" value="CAE7853018.1"/>
    <property type="molecule type" value="Genomic_DNA"/>
</dbReference>
<evidence type="ECO:0000256" key="1">
    <source>
        <dbReference type="ARBA" id="ARBA00007730"/>
    </source>
</evidence>
<sequence length="412" mass="45101">MPTKSISMQVLKRGQQVKKTVDLAEGATVKDVVSKLSQLTGTSKSSLFVAEVRNLDKVRLYSGEAPTGTFEVGGLETIEDLPEVIHVEHQVKALGLQESLQLLDDLIVAYKNADFQASLSRFQQSFLDGQTDIRQYSVLLADVAGHAQEPVFAKWGYDATTSGRMDMYAAMLDVQNMEEVRTKQLEVNRLLGQTFEWLPEAMSAVAKDTEHAPLCPLPLLYIDLSTRVQKEAAQKRRSRPVAWQPQGEGLHSGVWLKLEIWSKGGFAADEATPETEAAISAAMDTGEAMTSAPGRAALSLLTLGATIMPHCGPTNHRLRLHLPLLLPGGAQRMSGLTVAGETRDWELHRCLVFDDSFEHEIRLPPSQSGEPEPSLAQEARVVLLLDLWHPDADENLRSGSSKPVASAENGFS</sequence>
<dbReference type="PANTHER" id="PTHR12366:SF32">
    <property type="entry name" value="ASPARTATE BETA-HYDROXYLASE ISOFORM X1"/>
    <property type="match status" value="1"/>
</dbReference>
<reference evidence="4" key="1">
    <citation type="submission" date="2021-02" db="EMBL/GenBank/DDBJ databases">
        <authorList>
            <person name="Dougan E. K."/>
            <person name="Rhodes N."/>
            <person name="Thang M."/>
            <person name="Chan C."/>
        </authorList>
    </citation>
    <scope>NUCLEOTIDE SEQUENCE</scope>
</reference>
<feature type="compositionally biased region" description="Polar residues" evidence="2">
    <location>
        <begin position="397"/>
        <end position="412"/>
    </location>
</feature>
<dbReference type="InterPro" id="IPR007803">
    <property type="entry name" value="Asp/Arg/Pro-Hydrxlase"/>
</dbReference>
<proteinExistence type="inferred from homology"/>
<dbReference type="GO" id="GO:0005783">
    <property type="term" value="C:endoplasmic reticulum"/>
    <property type="evidence" value="ECO:0007669"/>
    <property type="project" value="TreeGrafter"/>
</dbReference>
<feature type="domain" description="Aspartyl/asparaginy/proline hydroxylase" evidence="3">
    <location>
        <begin position="229"/>
        <end position="390"/>
    </location>
</feature>
<dbReference type="AlphaFoldDB" id="A0A813A3C6"/>
<dbReference type="InterPro" id="IPR027443">
    <property type="entry name" value="IPNS-like_sf"/>
</dbReference>
<accession>A0A813A3C6</accession>